<feature type="compositionally biased region" description="Basic and acidic residues" evidence="6">
    <location>
        <begin position="48"/>
        <end position="74"/>
    </location>
</feature>
<evidence type="ECO:0000313" key="9">
    <source>
        <dbReference type="Proteomes" id="UP000483820"/>
    </source>
</evidence>
<feature type="compositionally biased region" description="Acidic residues" evidence="6">
    <location>
        <begin position="28"/>
        <end position="47"/>
    </location>
</feature>
<evidence type="ECO:0000259" key="7">
    <source>
        <dbReference type="Pfam" id="PF00108"/>
    </source>
</evidence>
<dbReference type="Pfam" id="PF00108">
    <property type="entry name" value="Thiolase_N"/>
    <property type="match status" value="1"/>
</dbReference>
<protein>
    <recommendedName>
        <fullName evidence="7">Thiolase N-terminal domain-containing protein</fullName>
    </recommendedName>
</protein>
<feature type="region of interest" description="Disordered" evidence="6">
    <location>
        <begin position="1"/>
        <end position="74"/>
    </location>
</feature>
<dbReference type="GeneID" id="9800585"/>
<dbReference type="PANTHER" id="PTHR18919">
    <property type="entry name" value="ACETYL-COA C-ACYLTRANSFERASE"/>
    <property type="match status" value="1"/>
</dbReference>
<dbReference type="EMBL" id="WUAV01000003">
    <property type="protein sequence ID" value="KAF1761065.1"/>
    <property type="molecule type" value="Genomic_DNA"/>
</dbReference>
<dbReference type="RefSeq" id="XP_053586895.1">
    <property type="nucleotide sequence ID" value="XM_053727318.1"/>
</dbReference>
<dbReference type="GO" id="GO:0016747">
    <property type="term" value="F:acyltransferase activity, transferring groups other than amino-acyl groups"/>
    <property type="evidence" value="ECO:0007669"/>
    <property type="project" value="InterPro"/>
</dbReference>
<accession>A0A6A5H289</accession>
<organism evidence="8 9">
    <name type="scientific">Caenorhabditis remanei</name>
    <name type="common">Caenorhabditis vulgaris</name>
    <dbReference type="NCBI Taxonomy" id="31234"/>
    <lineage>
        <taxon>Eukaryota</taxon>
        <taxon>Metazoa</taxon>
        <taxon>Ecdysozoa</taxon>
        <taxon>Nematoda</taxon>
        <taxon>Chromadorea</taxon>
        <taxon>Rhabditida</taxon>
        <taxon>Rhabditina</taxon>
        <taxon>Rhabditomorpha</taxon>
        <taxon>Rhabditoidea</taxon>
        <taxon>Rhabditidae</taxon>
        <taxon>Peloderinae</taxon>
        <taxon>Caenorhabditis</taxon>
    </lineage>
</organism>
<reference evidence="8 9" key="1">
    <citation type="submission" date="2019-12" db="EMBL/GenBank/DDBJ databases">
        <title>Chromosome-level assembly of the Caenorhabditis remanei genome.</title>
        <authorList>
            <person name="Teterina A.A."/>
            <person name="Willis J.H."/>
            <person name="Phillips P.C."/>
        </authorList>
    </citation>
    <scope>NUCLEOTIDE SEQUENCE [LARGE SCALE GENOMIC DNA]</scope>
    <source>
        <strain evidence="8 9">PX506</strain>
        <tissue evidence="8">Whole organism</tissue>
    </source>
</reference>
<dbReference type="InterPro" id="IPR020616">
    <property type="entry name" value="Thiolase_N"/>
</dbReference>
<dbReference type="GO" id="GO:0005739">
    <property type="term" value="C:mitochondrion"/>
    <property type="evidence" value="ECO:0007669"/>
    <property type="project" value="TreeGrafter"/>
</dbReference>
<name>A0A6A5H289_CAERE</name>
<evidence type="ECO:0000256" key="2">
    <source>
        <dbReference type="ARBA" id="ARBA00022679"/>
    </source>
</evidence>
<evidence type="ECO:0000256" key="6">
    <source>
        <dbReference type="SAM" id="MobiDB-lite"/>
    </source>
</evidence>
<proteinExistence type="inferred from homology"/>
<keyword evidence="5" id="KW-0012">Acyltransferase</keyword>
<keyword evidence="4" id="KW-0443">Lipid metabolism</keyword>
<evidence type="ECO:0000256" key="1">
    <source>
        <dbReference type="ARBA" id="ARBA00010982"/>
    </source>
</evidence>
<evidence type="ECO:0000256" key="4">
    <source>
        <dbReference type="ARBA" id="ARBA00023098"/>
    </source>
</evidence>
<feature type="compositionally biased region" description="Basic and acidic residues" evidence="6">
    <location>
        <begin position="17"/>
        <end position="27"/>
    </location>
</feature>
<comment type="similarity">
    <text evidence="1">Belongs to the thiolase-like superfamily. Thiolase family.</text>
</comment>
<dbReference type="PANTHER" id="PTHR18919:SF153">
    <property type="entry name" value="TRIFUNCTIONAL ENZYME SUBUNIT BETA, MITOCHONDRIAL"/>
    <property type="match status" value="1"/>
</dbReference>
<dbReference type="GO" id="GO:0006635">
    <property type="term" value="P:fatty acid beta-oxidation"/>
    <property type="evidence" value="ECO:0007669"/>
    <property type="project" value="TreeGrafter"/>
</dbReference>
<evidence type="ECO:0000256" key="5">
    <source>
        <dbReference type="ARBA" id="ARBA00023315"/>
    </source>
</evidence>
<evidence type="ECO:0000313" key="8">
    <source>
        <dbReference type="EMBL" id="KAF1761065.1"/>
    </source>
</evidence>
<comment type="caution">
    <text evidence="8">The sequence shown here is derived from an EMBL/GenBank/DDBJ whole genome shotgun (WGS) entry which is preliminary data.</text>
</comment>
<evidence type="ECO:0000256" key="3">
    <source>
        <dbReference type="ARBA" id="ARBA00022832"/>
    </source>
</evidence>
<feature type="domain" description="Thiolase N-terminal" evidence="7">
    <location>
        <begin position="272"/>
        <end position="311"/>
    </location>
</feature>
<dbReference type="InterPro" id="IPR016039">
    <property type="entry name" value="Thiolase-like"/>
</dbReference>
<sequence length="392" mass="43790">MCGEGREEVESGEGEEKEGGGEEGQREEPEEEYEEEEEEDEEEGEKEEGEKEEKGGKRRREKEEDKESDLKPMVEHTFEHARVPTTLGDLFSMSYRGGVFRPIYEETVNSLNKMPIDKLFDGDVSGIPVLTIPDDEANRCVILQGAHRFSSLLSRKLTEEEKKHRILVDVYCVGPENFENLSSATEGLVQEPTETAKEQSGLFAFMMSPLTQSSFFRDFEKIPTRNGFHRIIFLASLQNDASCARLIEELESKRLTKPAIVIVAVVAPAVSSHQRLSTLKPAFVKPHETVTAANASYVTDGTSAALIMTEEYALANGFKPKAYLRDYLYVAQDPKDQLLLSPAYVISKLLDKDGLGVGVLTPCGTSSHMAKIWDNDDNRFRTIMMSPGGSIF</sequence>
<dbReference type="AlphaFoldDB" id="A0A6A5H289"/>
<dbReference type="CTD" id="9800585"/>
<dbReference type="KEGG" id="crq:GCK72_009319"/>
<keyword evidence="2" id="KW-0808">Transferase</keyword>
<dbReference type="Proteomes" id="UP000483820">
    <property type="component" value="Chromosome III"/>
</dbReference>
<dbReference type="SUPFAM" id="SSF53901">
    <property type="entry name" value="Thiolase-like"/>
    <property type="match status" value="1"/>
</dbReference>
<gene>
    <name evidence="8" type="ORF">GCK72_009319</name>
</gene>
<dbReference type="Gene3D" id="3.40.47.10">
    <property type="match status" value="1"/>
</dbReference>
<keyword evidence="3" id="KW-0276">Fatty acid metabolism</keyword>